<proteinExistence type="predicted"/>
<reference evidence="3" key="1">
    <citation type="journal article" date="2013" name="Genome Announc.">
        <title>Genome sequence of the basidiomycetous yeast Pseudozyma antarctica T-34, a producer of the glycolipid biosurfactants mannosylerythritol lipids.</title>
        <authorList>
            <person name="Morita T."/>
            <person name="Koike H."/>
            <person name="Koyama Y."/>
            <person name="Hagiwara H."/>
            <person name="Ito E."/>
            <person name="Fukuoka T."/>
            <person name="Imura T."/>
            <person name="Machida M."/>
            <person name="Kitamoto D."/>
        </authorList>
    </citation>
    <scope>NUCLEOTIDE SEQUENCE [LARGE SCALE GENOMIC DNA]</scope>
    <source>
        <strain evidence="3">T-34</strain>
    </source>
</reference>
<evidence type="ECO:0000256" key="1">
    <source>
        <dbReference type="SAM" id="MobiDB-lite"/>
    </source>
</evidence>
<dbReference type="GO" id="GO:0000502">
    <property type="term" value="C:proteasome complex"/>
    <property type="evidence" value="ECO:0007669"/>
    <property type="project" value="UniProtKB-KW"/>
</dbReference>
<evidence type="ECO:0000313" key="3">
    <source>
        <dbReference type="Proteomes" id="UP000011976"/>
    </source>
</evidence>
<dbReference type="Proteomes" id="UP000011976">
    <property type="component" value="Unassembled WGS sequence"/>
</dbReference>
<gene>
    <name evidence="2" type="ORF">PANT_6d00099</name>
</gene>
<evidence type="ECO:0000313" key="2">
    <source>
        <dbReference type="EMBL" id="GAC72159.1"/>
    </source>
</evidence>
<organism evidence="2 3">
    <name type="scientific">Pseudozyma antarctica (strain T-34)</name>
    <name type="common">Yeast</name>
    <name type="synonym">Candida antarctica</name>
    <dbReference type="NCBI Taxonomy" id="1151754"/>
    <lineage>
        <taxon>Eukaryota</taxon>
        <taxon>Fungi</taxon>
        <taxon>Dikarya</taxon>
        <taxon>Basidiomycota</taxon>
        <taxon>Ustilaginomycotina</taxon>
        <taxon>Ustilaginomycetes</taxon>
        <taxon>Ustilaginales</taxon>
        <taxon>Ustilaginaceae</taxon>
        <taxon>Moesziomyces</taxon>
    </lineage>
</organism>
<keyword evidence="2" id="KW-0647">Proteasome</keyword>
<accession>M9LTQ1</accession>
<sequence length="219" mass="22807">MGGSGQDHVGPGANSPPAPVPTSDCPLGRGLPSLTLERLGFELRALSLLQGPLALSAPTAPLPLRVRPLNPTGLGRRKLTLRDSAGFGVEEVAALLALTREPRFSATLAKDGEAASVAAESHCNSTPESPSKDCDTLWHKQATVLGIETTAASIQYRSGDVDHTASLVLQIDVRLLSNLTVSSQADVAALSQPRRHPRPASAMTAAGLQLSCRTAAQQK</sequence>
<name>M9LTQ1_PSEA3</name>
<feature type="region of interest" description="Disordered" evidence="1">
    <location>
        <begin position="1"/>
        <end position="29"/>
    </location>
</feature>
<dbReference type="EMBL" id="DF196772">
    <property type="protein sequence ID" value="GAC72159.1"/>
    <property type="molecule type" value="Genomic_DNA"/>
</dbReference>
<protein>
    <submittedName>
        <fullName evidence="2">20S proteasome, regulatory subunit alpha type PSMA5/PUP2</fullName>
    </submittedName>
</protein>
<dbReference type="AlphaFoldDB" id="M9LTQ1"/>